<evidence type="ECO:0000313" key="2">
    <source>
        <dbReference type="Proteomes" id="UP000744676"/>
    </source>
</evidence>
<evidence type="ECO:0000313" key="1">
    <source>
        <dbReference type="EMBL" id="KAF5100948.1"/>
    </source>
</evidence>
<dbReference type="Proteomes" id="UP000744676">
    <property type="component" value="Unassembled WGS sequence"/>
</dbReference>
<keyword evidence="2" id="KW-1185">Reference proteome</keyword>
<protein>
    <submittedName>
        <fullName evidence="1">Uncharacterized protein</fullName>
    </submittedName>
</protein>
<comment type="caution">
    <text evidence="1">The sequence shown here is derived from an EMBL/GenBank/DDBJ whole genome shotgun (WGS) entry which is preliminary data.</text>
</comment>
<reference evidence="1 2" key="1">
    <citation type="journal article" date="2020" name="Front. Microbiol.">
        <title>Phenotypic and Genetic Characterization of the Cheese Ripening Yeast Geotrichum candidum.</title>
        <authorList>
            <person name="Perkins V."/>
            <person name="Vignola S."/>
            <person name="Lessard M.H."/>
            <person name="Plante P.L."/>
            <person name="Corbeil J."/>
            <person name="Dugat-Bony E."/>
            <person name="Frenette M."/>
            <person name="Labrie S."/>
        </authorList>
    </citation>
    <scope>NUCLEOTIDE SEQUENCE [LARGE SCALE GENOMIC DNA]</scope>
    <source>
        <strain evidence="1 2">LMA-1147</strain>
    </source>
</reference>
<sequence>MKFSSTVLLALASYAVADTVTCSSSQQCPEEKPCCSLYGECGTGSYCLGPCNPKFSYNLTSCAPAPICKSGEHQFTSTDKIISNTKYLGNADEYDFVVNNDIVTYDSSVLLTMANGSTGTVLTSTRAVWYGKVSATLKTSRTQGVVSSFILMSGVRDEIDYEFIGSFLETAQTNYYWQENLDYTQSRNISLSDTFENFHTYEIDWTEESITWSVDGQAGRVLKRDDTWNATTKRYDFPQTPSFLQVSIWPGGLASNAEGTRNWAGGYVNWDAEDLKDPGYFYVTLKDISINCYDAPANTPSDGSNSYVYTDVAGLSSNVKLSGDGTVLGSFSAVGFDMDKGSDNNIAEVSGSVPTGMGSGNNHSADDSSDIPTASVISISSVKKTTSSQSLADVTGTVSTTTKHTSSTKSVSIEDAKATSSAQATDAASSNTAEATAAATTSAVGGFEQSSSDSTTSAAAANGAVKVFASVFALGATALAAVLVI</sequence>
<gene>
    <name evidence="1" type="ORF">D0Z00_001079</name>
</gene>
<name>A0ACB6V807_9ASCO</name>
<organism evidence="1 2">
    <name type="scientific">Geotrichum galactomycetum</name>
    <dbReference type="NCBI Taxonomy" id="27317"/>
    <lineage>
        <taxon>Eukaryota</taxon>
        <taxon>Fungi</taxon>
        <taxon>Dikarya</taxon>
        <taxon>Ascomycota</taxon>
        <taxon>Saccharomycotina</taxon>
        <taxon>Dipodascomycetes</taxon>
        <taxon>Dipodascales</taxon>
        <taxon>Dipodascaceae</taxon>
        <taxon>Geotrichum</taxon>
    </lineage>
</organism>
<proteinExistence type="predicted"/>
<dbReference type="EMBL" id="QVQA01000016">
    <property type="protein sequence ID" value="KAF5100948.1"/>
    <property type="molecule type" value="Genomic_DNA"/>
</dbReference>
<accession>A0ACB6V807</accession>